<dbReference type="EMBL" id="CATZAZ010000015">
    <property type="protein sequence ID" value="CAJ0806716.1"/>
    <property type="molecule type" value="Genomic_DNA"/>
</dbReference>
<accession>A0AAD2C1Y3</accession>
<organism evidence="2 3">
    <name type="scientific">Ralstonia thomasii</name>
    <dbReference type="NCBI Taxonomy" id="3058596"/>
    <lineage>
        <taxon>Bacteria</taxon>
        <taxon>Pseudomonadati</taxon>
        <taxon>Pseudomonadota</taxon>
        <taxon>Betaproteobacteria</taxon>
        <taxon>Burkholderiales</taxon>
        <taxon>Burkholderiaceae</taxon>
        <taxon>Ralstonia</taxon>
    </lineage>
</organism>
<reference evidence="2" key="1">
    <citation type="submission" date="2023-07" db="EMBL/GenBank/DDBJ databases">
        <authorList>
            <person name="Peeters C."/>
        </authorList>
    </citation>
    <scope>NUCLEOTIDE SEQUENCE</scope>
    <source>
        <strain evidence="2">R-77560</strain>
    </source>
</reference>
<sequence length="102" mass="11828">MRQSYDCEGVNTPKTIAGVEWKIVVGVGLFFGFGALMYRVPQVLILPALVIMFLRGPGLRDPFFLRVYLRHRAHRDRYSPAYCALPNLRFPRPPGFGRRNWF</sequence>
<dbReference type="RefSeq" id="WP_024542505.1">
    <property type="nucleotide sequence ID" value="NZ_CATZAZ010000015.1"/>
</dbReference>
<dbReference type="Proteomes" id="UP001189756">
    <property type="component" value="Unassembled WGS sequence"/>
</dbReference>
<comment type="caution">
    <text evidence="2">The sequence shown here is derived from an EMBL/GenBank/DDBJ whole genome shotgun (WGS) entry which is preliminary data.</text>
</comment>
<dbReference type="GeneID" id="34794321"/>
<dbReference type="AlphaFoldDB" id="A0AAD2C1Y3"/>
<evidence type="ECO:0000313" key="3">
    <source>
        <dbReference type="Proteomes" id="UP001189756"/>
    </source>
</evidence>
<evidence type="ECO:0000313" key="2">
    <source>
        <dbReference type="EMBL" id="CAJ0806716.1"/>
    </source>
</evidence>
<feature type="transmembrane region" description="Helical" evidence="1">
    <location>
        <begin position="21"/>
        <end position="38"/>
    </location>
</feature>
<keyword evidence="1" id="KW-1133">Transmembrane helix</keyword>
<keyword evidence="1" id="KW-0472">Membrane</keyword>
<proteinExistence type="predicted"/>
<name>A0AAD2C1Y3_9RALS</name>
<gene>
    <name evidence="2" type="ORF">R77560_04467</name>
</gene>
<evidence type="ECO:0000256" key="1">
    <source>
        <dbReference type="SAM" id="Phobius"/>
    </source>
</evidence>
<protein>
    <submittedName>
        <fullName evidence="2">Uncharacterized protein</fullName>
    </submittedName>
</protein>
<keyword evidence="1" id="KW-0812">Transmembrane</keyword>